<keyword evidence="5" id="KW-0282">Flagellum</keyword>
<dbReference type="GO" id="GO:0005858">
    <property type="term" value="C:axonemal dynein complex"/>
    <property type="evidence" value="ECO:0007669"/>
    <property type="project" value="TreeGrafter"/>
</dbReference>
<organism evidence="14 16">
    <name type="scientific">Boothiomyces macroporosus</name>
    <dbReference type="NCBI Taxonomy" id="261099"/>
    <lineage>
        <taxon>Eukaryota</taxon>
        <taxon>Fungi</taxon>
        <taxon>Fungi incertae sedis</taxon>
        <taxon>Chytridiomycota</taxon>
        <taxon>Chytridiomycota incertae sedis</taxon>
        <taxon>Chytridiomycetes</taxon>
        <taxon>Rhizophydiales</taxon>
        <taxon>Terramycetaceae</taxon>
        <taxon>Boothiomyces</taxon>
    </lineage>
</organism>
<keyword evidence="2" id="KW-0963">Cytoplasm</keyword>
<keyword evidence="8" id="KW-0966">Cell projection</keyword>
<feature type="region of interest" description="Disordered" evidence="13">
    <location>
        <begin position="260"/>
        <end position="341"/>
    </location>
</feature>
<dbReference type="Gene3D" id="2.130.10.10">
    <property type="entry name" value="YVTN repeat-like/Quinoprotein amine dehydrogenase"/>
    <property type="match status" value="2"/>
</dbReference>
<keyword evidence="3 12" id="KW-0853">WD repeat</keyword>
<dbReference type="SMART" id="SM00320">
    <property type="entry name" value="WD40"/>
    <property type="match status" value="4"/>
</dbReference>
<name>A0AAD5UH97_9FUNG</name>
<dbReference type="Proteomes" id="UP001210925">
    <property type="component" value="Unassembled WGS sequence"/>
</dbReference>
<dbReference type="EMBL" id="JADGKB010000036">
    <property type="protein sequence ID" value="KAJ3257625.1"/>
    <property type="molecule type" value="Genomic_DNA"/>
</dbReference>
<dbReference type="PANTHER" id="PTHR12442">
    <property type="entry name" value="DYNEIN INTERMEDIATE CHAIN"/>
    <property type="match status" value="1"/>
</dbReference>
<evidence type="ECO:0000256" key="4">
    <source>
        <dbReference type="ARBA" id="ARBA00022737"/>
    </source>
</evidence>
<evidence type="ECO:0000313" key="16">
    <source>
        <dbReference type="Proteomes" id="UP001210925"/>
    </source>
</evidence>
<comment type="caution">
    <text evidence="14">The sequence shown here is derived from an EMBL/GenBank/DDBJ whole genome shotgun (WGS) entry which is preliminary data.</text>
</comment>
<dbReference type="InterPro" id="IPR001680">
    <property type="entry name" value="WD40_rpt"/>
</dbReference>
<dbReference type="AlphaFoldDB" id="A0AAD5UH97"/>
<evidence type="ECO:0000256" key="1">
    <source>
        <dbReference type="ARBA" id="ARBA00004611"/>
    </source>
</evidence>
<dbReference type="GO" id="GO:0120293">
    <property type="term" value="C:dynein axonemal particle"/>
    <property type="evidence" value="ECO:0007669"/>
    <property type="project" value="UniProtKB-SubCell"/>
</dbReference>
<evidence type="ECO:0000256" key="6">
    <source>
        <dbReference type="ARBA" id="ARBA00023069"/>
    </source>
</evidence>
<evidence type="ECO:0000256" key="10">
    <source>
        <dbReference type="ARBA" id="ARBA00040002"/>
    </source>
</evidence>
<dbReference type="Pfam" id="PF00400">
    <property type="entry name" value="WD40"/>
    <property type="match status" value="2"/>
</dbReference>
<feature type="compositionally biased region" description="Low complexity" evidence="13">
    <location>
        <begin position="323"/>
        <end position="339"/>
    </location>
</feature>
<dbReference type="GO" id="GO:0045504">
    <property type="term" value="F:dynein heavy chain binding"/>
    <property type="evidence" value="ECO:0007669"/>
    <property type="project" value="TreeGrafter"/>
</dbReference>
<accession>A0AAD5UH97</accession>
<dbReference type="InterPro" id="IPR015943">
    <property type="entry name" value="WD40/YVTN_repeat-like_dom_sf"/>
</dbReference>
<keyword evidence="16" id="KW-1185">Reference proteome</keyword>
<keyword evidence="4" id="KW-0677">Repeat</keyword>
<dbReference type="FunFam" id="2.130.10.10:FF:001248">
    <property type="entry name" value="WD repeat domain 78"/>
    <property type="match status" value="1"/>
</dbReference>
<evidence type="ECO:0000256" key="7">
    <source>
        <dbReference type="ARBA" id="ARBA00023212"/>
    </source>
</evidence>
<feature type="compositionally biased region" description="Polar residues" evidence="13">
    <location>
        <begin position="292"/>
        <end position="301"/>
    </location>
</feature>
<evidence type="ECO:0000256" key="13">
    <source>
        <dbReference type="SAM" id="MobiDB-lite"/>
    </source>
</evidence>
<comment type="subcellular location">
    <subcellularLocation>
        <location evidence="1">Cytoplasm</location>
        <location evidence="1">Cytoskeleton</location>
        <location evidence="1">Flagellum axoneme</location>
    </subcellularLocation>
    <subcellularLocation>
        <location evidence="9">Dynein axonemal particle</location>
    </subcellularLocation>
</comment>
<evidence type="ECO:0000256" key="8">
    <source>
        <dbReference type="ARBA" id="ARBA00023273"/>
    </source>
</evidence>
<evidence type="ECO:0000313" key="15">
    <source>
        <dbReference type="EMBL" id="KAJ3257641.1"/>
    </source>
</evidence>
<feature type="region of interest" description="Disordered" evidence="13">
    <location>
        <begin position="1"/>
        <end position="50"/>
    </location>
</feature>
<dbReference type="SUPFAM" id="SSF50978">
    <property type="entry name" value="WD40 repeat-like"/>
    <property type="match status" value="1"/>
</dbReference>
<feature type="compositionally biased region" description="Polar residues" evidence="13">
    <location>
        <begin position="1"/>
        <end position="36"/>
    </location>
</feature>
<sequence length="829" mass="91504">MLNSQSKLRKSQVNESVRSSTNYARKSQMNVESGKTSVLIPPPTADSKNSIRSKVNVDKKSNEKWANVTIIDGQGEDETASELLNHLEMASTSTFEMGEGSKKSMTFGGVSAQMVSQQGNSIMDENVSVSASFTSDLDLKDTKEAAHGLPGLSLQSKPKEIDPSKLIHISLTETNTIFMLSIPSVAVCADSIDETMVVKAQNAKYKELKSVIQNNDNYISRSVQTFETPTKSKEVQATAQKFANAEVMVNQWTIYDAFNGDADRPISSESEKPKELEGKYELGEVPPEQRPKSTAITSQSVLEDKESNFVGEGSEAGDDGRNSATAKSAAGGTAQSATKEPGVTVGELKGIMAQLSLMEKAVVGNNYEKRIISYRNAKDDGLIEQKRVSTIIQQNNQQNNSEGPDENREAEELSTSNLPTIQMLWSYRCDLSRGRHVTNMSWNKQNEDILAVAYSESRFQSNASPGLILCWSAKNPEWPDRIYYTNSPVTSIDFSNMNPGLLAAGFQDGRIIIYDVRQPAGKWALDDTENNGKHRDPVWELKWVERERVAGDEQSKGETLVSVSTDGRVTQWMIRKGLEFTDLMVLKRMTKQKTTAIKSGATMNNNSFIARQTGGLCFDFNTKDSNIYIVGTEDGQIHKCSCSYNEQYLNTYSAHTGPVNKVKWSPFVPGIFLSCSSDWTSRLWNQDSEEEIFKFQSGKDTINDIAWSPLCSTFFGTVSANGKLEIWDLEFSVLDPIINHNVLDRQLTSIAFASKSPIVITGDDYGAVALYKICKNTSSELEATCSGIVNPLATGDPNDEAVQQWRQEQVHALSRILNSKIPAVAPTLT</sequence>
<gene>
    <name evidence="14" type="primary">WDR78_1</name>
    <name evidence="15" type="synonym">WDR78_2</name>
    <name evidence="14" type="ORF">HK103_004397</name>
    <name evidence="15" type="ORF">HK103_004413</name>
</gene>
<dbReference type="EMBL" id="JADGKB010000036">
    <property type="protein sequence ID" value="KAJ3257641.1"/>
    <property type="molecule type" value="Genomic_DNA"/>
</dbReference>
<proteinExistence type="predicted"/>
<feature type="compositionally biased region" description="Basic and acidic residues" evidence="13">
    <location>
        <begin position="261"/>
        <end position="291"/>
    </location>
</feature>
<evidence type="ECO:0000256" key="3">
    <source>
        <dbReference type="ARBA" id="ARBA00022574"/>
    </source>
</evidence>
<keyword evidence="6" id="KW-0969">Cilium</keyword>
<feature type="repeat" description="WD" evidence="12">
    <location>
        <begin position="652"/>
        <end position="694"/>
    </location>
</feature>
<evidence type="ECO:0000256" key="11">
    <source>
        <dbReference type="ARBA" id="ARBA00041557"/>
    </source>
</evidence>
<dbReference type="InterPro" id="IPR050687">
    <property type="entry name" value="Dynein_IC"/>
</dbReference>
<keyword evidence="7" id="KW-0206">Cytoskeleton</keyword>
<evidence type="ECO:0000256" key="9">
    <source>
        <dbReference type="ARBA" id="ARBA00024190"/>
    </source>
</evidence>
<dbReference type="InterPro" id="IPR036322">
    <property type="entry name" value="WD40_repeat_dom_sf"/>
</dbReference>
<dbReference type="PANTHER" id="PTHR12442:SF12">
    <property type="entry name" value="DYNEIN AXONEMAL INTERMEDIATE CHAIN 4"/>
    <property type="match status" value="1"/>
</dbReference>
<evidence type="ECO:0000256" key="5">
    <source>
        <dbReference type="ARBA" id="ARBA00022846"/>
    </source>
</evidence>
<protein>
    <recommendedName>
        <fullName evidence="10">Dynein axonemal intermediate chain 4</fullName>
    </recommendedName>
    <alternativeName>
        <fullName evidence="11">WD repeat-containing protein 78</fullName>
    </alternativeName>
</protein>
<dbReference type="GO" id="GO:0003341">
    <property type="term" value="P:cilium movement"/>
    <property type="evidence" value="ECO:0007669"/>
    <property type="project" value="TreeGrafter"/>
</dbReference>
<evidence type="ECO:0000313" key="14">
    <source>
        <dbReference type="EMBL" id="KAJ3257625.1"/>
    </source>
</evidence>
<evidence type="ECO:0000256" key="2">
    <source>
        <dbReference type="ARBA" id="ARBA00022490"/>
    </source>
</evidence>
<dbReference type="PROSITE" id="PS50082">
    <property type="entry name" value="WD_REPEATS_2"/>
    <property type="match status" value="1"/>
</dbReference>
<reference evidence="14" key="1">
    <citation type="submission" date="2020-05" db="EMBL/GenBank/DDBJ databases">
        <title>Phylogenomic resolution of chytrid fungi.</title>
        <authorList>
            <person name="Stajich J.E."/>
            <person name="Amses K."/>
            <person name="Simmons R."/>
            <person name="Seto K."/>
            <person name="Myers J."/>
            <person name="Bonds A."/>
            <person name="Quandt C.A."/>
            <person name="Barry K."/>
            <person name="Liu P."/>
            <person name="Grigoriev I."/>
            <person name="Longcore J.E."/>
            <person name="James T.Y."/>
        </authorList>
    </citation>
    <scope>NUCLEOTIDE SEQUENCE</scope>
    <source>
        <strain evidence="14">PLAUS21</strain>
    </source>
</reference>
<dbReference type="GO" id="GO:0045503">
    <property type="term" value="F:dynein light chain binding"/>
    <property type="evidence" value="ECO:0007669"/>
    <property type="project" value="TreeGrafter"/>
</dbReference>
<feature type="region of interest" description="Disordered" evidence="13">
    <location>
        <begin position="393"/>
        <end position="415"/>
    </location>
</feature>
<evidence type="ECO:0000256" key="12">
    <source>
        <dbReference type="PROSITE-ProRule" id="PRU00221"/>
    </source>
</evidence>